<proteinExistence type="predicted"/>
<keyword evidence="1" id="KW-0805">Transcription regulation</keyword>
<organism evidence="6 7">
    <name type="scientific">Bordetella holmesii CDC-H585-BH</name>
    <dbReference type="NCBI Taxonomy" id="1331206"/>
    <lineage>
        <taxon>Bacteria</taxon>
        <taxon>Pseudomonadati</taxon>
        <taxon>Pseudomonadota</taxon>
        <taxon>Betaproteobacteria</taxon>
        <taxon>Burkholderiales</taxon>
        <taxon>Alcaligenaceae</taxon>
        <taxon>Bordetella</taxon>
    </lineage>
</organism>
<dbReference type="PROSITE" id="PS50949">
    <property type="entry name" value="HTH_GNTR"/>
    <property type="match status" value="1"/>
</dbReference>
<dbReference type="GO" id="GO:0003700">
    <property type="term" value="F:DNA-binding transcription factor activity"/>
    <property type="evidence" value="ECO:0007669"/>
    <property type="project" value="InterPro"/>
</dbReference>
<dbReference type="PANTHER" id="PTHR43537:SF24">
    <property type="entry name" value="GLUCONATE OPERON TRANSCRIPTIONAL REPRESSOR"/>
    <property type="match status" value="1"/>
</dbReference>
<accession>A0A158LZG6</accession>
<dbReference type="SUPFAM" id="SSF46785">
    <property type="entry name" value="Winged helix' DNA-binding domain"/>
    <property type="match status" value="1"/>
</dbReference>
<dbReference type="InterPro" id="IPR036390">
    <property type="entry name" value="WH_DNA-bd_sf"/>
</dbReference>
<dbReference type="InterPro" id="IPR008920">
    <property type="entry name" value="TF_FadR/GntR_C"/>
</dbReference>
<dbReference type="AlphaFoldDB" id="A0A158LZG6"/>
<evidence type="ECO:0000256" key="1">
    <source>
        <dbReference type="ARBA" id="ARBA00023015"/>
    </source>
</evidence>
<dbReference type="GeneID" id="93119025"/>
<evidence type="ECO:0000259" key="5">
    <source>
        <dbReference type="PROSITE" id="PS50949"/>
    </source>
</evidence>
<dbReference type="InterPro" id="IPR036388">
    <property type="entry name" value="WH-like_DNA-bd_sf"/>
</dbReference>
<dbReference type="STRING" id="35814.BBB42_14200"/>
<comment type="caution">
    <text evidence="6">The sequence shown here is derived from an EMBL/GenBank/DDBJ whole genome shotgun (WGS) entry which is preliminary data.</text>
</comment>
<evidence type="ECO:0000256" key="2">
    <source>
        <dbReference type="ARBA" id="ARBA00023125"/>
    </source>
</evidence>
<dbReference type="InterPro" id="IPR000524">
    <property type="entry name" value="Tscrpt_reg_HTH_GntR"/>
</dbReference>
<dbReference type="Gene3D" id="1.20.120.530">
    <property type="entry name" value="GntR ligand-binding domain-like"/>
    <property type="match status" value="1"/>
</dbReference>
<dbReference type="SUPFAM" id="SSF48008">
    <property type="entry name" value="GntR ligand-binding domain-like"/>
    <property type="match status" value="1"/>
</dbReference>
<dbReference type="SMART" id="SM00895">
    <property type="entry name" value="FCD"/>
    <property type="match status" value="1"/>
</dbReference>
<dbReference type="Pfam" id="PF00392">
    <property type="entry name" value="GntR"/>
    <property type="match status" value="1"/>
</dbReference>
<reference evidence="6 7" key="1">
    <citation type="submission" date="2014-03" db="EMBL/GenBank/DDBJ databases">
        <title>Genome sequence of Bordetella holmseii.</title>
        <authorList>
            <person name="Harvill E."/>
            <person name="Goodfield L.L."/>
            <person name="Ivanov Y."/>
            <person name="Meyer J.A."/>
            <person name="Newth C."/>
            <person name="Cassiday P."/>
            <person name="Tondella M.L."/>
            <person name="Liao P."/>
            <person name="Zimmerman J."/>
            <person name="Meert K."/>
            <person name="Wessel D."/>
            <person name="Berger J."/>
            <person name="Dean J.M."/>
            <person name="Holubkov R."/>
            <person name="Burr J."/>
            <person name="Liu T."/>
            <person name="Brinkac L.M."/>
            <person name="Sanka R."/>
            <person name="Kim M."/>
            <person name="Losada L."/>
        </authorList>
    </citation>
    <scope>NUCLEOTIDE SEQUENCE [LARGE SCALE GENOMIC DNA]</scope>
    <source>
        <strain evidence="6 7">CDC-H585-BH</strain>
    </source>
</reference>
<dbReference type="PANTHER" id="PTHR43537">
    <property type="entry name" value="TRANSCRIPTIONAL REGULATOR, GNTR FAMILY"/>
    <property type="match status" value="1"/>
</dbReference>
<evidence type="ECO:0000313" key="6">
    <source>
        <dbReference type="EMBL" id="KAK86628.1"/>
    </source>
</evidence>
<protein>
    <submittedName>
        <fullName evidence="6">FCD domain protein</fullName>
    </submittedName>
</protein>
<dbReference type="PATRIC" id="fig|1331206.3.peg.3630"/>
<dbReference type="Proteomes" id="UP000026682">
    <property type="component" value="Unassembled WGS sequence"/>
</dbReference>
<feature type="region of interest" description="Disordered" evidence="4">
    <location>
        <begin position="231"/>
        <end position="253"/>
    </location>
</feature>
<dbReference type="Gene3D" id="1.10.10.10">
    <property type="entry name" value="Winged helix-like DNA-binding domain superfamily/Winged helix DNA-binding domain"/>
    <property type="match status" value="1"/>
</dbReference>
<evidence type="ECO:0000256" key="4">
    <source>
        <dbReference type="SAM" id="MobiDB-lite"/>
    </source>
</evidence>
<dbReference type="RefSeq" id="WP_005015588.1">
    <property type="nucleotide sequence ID" value="NZ_JFZZ01000148.1"/>
</dbReference>
<dbReference type="SMART" id="SM00345">
    <property type="entry name" value="HTH_GNTR"/>
    <property type="match status" value="1"/>
</dbReference>
<feature type="domain" description="HTH gntR-type" evidence="5">
    <location>
        <begin position="19"/>
        <end position="86"/>
    </location>
</feature>
<dbReference type="EMBL" id="JFZZ01000148">
    <property type="protein sequence ID" value="KAK86628.1"/>
    <property type="molecule type" value="Genomic_DNA"/>
</dbReference>
<dbReference type="InterPro" id="IPR011711">
    <property type="entry name" value="GntR_C"/>
</dbReference>
<evidence type="ECO:0000256" key="3">
    <source>
        <dbReference type="ARBA" id="ARBA00023163"/>
    </source>
</evidence>
<name>A0A158LZG6_9BORD</name>
<keyword evidence="2" id="KW-0238">DNA-binding</keyword>
<dbReference type="GO" id="GO:0003677">
    <property type="term" value="F:DNA binding"/>
    <property type="evidence" value="ECO:0007669"/>
    <property type="project" value="UniProtKB-KW"/>
</dbReference>
<gene>
    <name evidence="6" type="ORF">L497_2223</name>
</gene>
<keyword evidence="3" id="KW-0804">Transcription</keyword>
<dbReference type="Pfam" id="PF07729">
    <property type="entry name" value="FCD"/>
    <property type="match status" value="1"/>
</dbReference>
<dbReference type="PRINTS" id="PR00035">
    <property type="entry name" value="HTHGNTR"/>
</dbReference>
<evidence type="ECO:0000313" key="7">
    <source>
        <dbReference type="Proteomes" id="UP000026682"/>
    </source>
</evidence>
<sequence>MYAEESMARSSDTVFEKPSTLRSRVEEYLRTAIMQGRLKGGDKLREHELCEQLNISRPTLREALRTLEAERLITIEPHRGPTVVRITAKAARDLYALRALLEGYAAHEFARLASDDDLERLRLSVAALREQADKGDRVGLLAAKREFYDVLLAGCDNDLVSDMLPGLLSRINLLRASSFGSPQRLPQSLTEIDRIFACIQARDPAGAQAAAHDHIVNAERTALEVLQRQDQDAGDGAADLRATTPRGHASAAR</sequence>
<dbReference type="CDD" id="cd07377">
    <property type="entry name" value="WHTH_GntR"/>
    <property type="match status" value="1"/>
</dbReference>